<accession>A0A1C3WEF1</accession>
<dbReference type="CDD" id="cd08023">
    <property type="entry name" value="GH16_laminarinase_like"/>
    <property type="match status" value="1"/>
</dbReference>
<gene>
    <name evidence="3" type="ORF">GA0061102_102829</name>
</gene>
<dbReference type="AlphaFoldDB" id="A0A1C3WEF1"/>
<dbReference type="Pfam" id="PF00722">
    <property type="entry name" value="Glyco_hydro_16"/>
    <property type="match status" value="1"/>
</dbReference>
<dbReference type="GO" id="GO:0005975">
    <property type="term" value="P:carbohydrate metabolic process"/>
    <property type="evidence" value="ECO:0007669"/>
    <property type="project" value="InterPro"/>
</dbReference>
<feature type="domain" description="GH16" evidence="2">
    <location>
        <begin position="56"/>
        <end position="290"/>
    </location>
</feature>
<keyword evidence="4" id="KW-1185">Reference proteome</keyword>
<evidence type="ECO:0000313" key="3">
    <source>
        <dbReference type="EMBL" id="SCB38452.1"/>
    </source>
</evidence>
<dbReference type="InterPro" id="IPR050546">
    <property type="entry name" value="Glycosyl_Hydrlase_16"/>
</dbReference>
<dbReference type="InterPro" id="IPR000757">
    <property type="entry name" value="Beta-glucanase-like"/>
</dbReference>
<dbReference type="STRING" id="411945.GA0061102_102829"/>
<comment type="similarity">
    <text evidence="1">Belongs to the glycosyl hydrolase 16 family.</text>
</comment>
<evidence type="ECO:0000313" key="4">
    <source>
        <dbReference type="Proteomes" id="UP000199435"/>
    </source>
</evidence>
<dbReference type="PROSITE" id="PS51762">
    <property type="entry name" value="GH16_2"/>
    <property type="match status" value="1"/>
</dbReference>
<sequence length="290" mass="32279">MGVTALMLVCMDHVLQTCRARCLTSRRAILYASVATALVAICDTKVAYAGDTGDALDVDNMTLTFQDAFDTLSISAWGPSTRWIAHTPWNGDFGGARFSDPSGEFPFAVQDGMLRITAARDSEGVWRSGLIASVDSDGNGFAQQYGYFEMRARLPDGPGVWPAFWLIGKDRSKATAEIDVIEYYGDKPGAYSSTVHVWHRDGRHDSDYSRIKAFSTANPADMHRYGVKIDSDFIRMYFDGSLVWKTKVLPEHRQPMYILIDLGIVDGITKVAAADPSFMFVDYVRAYQFR</sequence>
<dbReference type="PANTHER" id="PTHR10963">
    <property type="entry name" value="GLYCOSYL HYDROLASE-RELATED"/>
    <property type="match status" value="1"/>
</dbReference>
<dbReference type="InterPro" id="IPR013320">
    <property type="entry name" value="ConA-like_dom_sf"/>
</dbReference>
<dbReference type="EMBL" id="FMAH01000028">
    <property type="protein sequence ID" value="SCB38452.1"/>
    <property type="molecule type" value="Genomic_DNA"/>
</dbReference>
<protein>
    <submittedName>
        <fullName evidence="3">Beta-glucanase, GH16 family</fullName>
    </submittedName>
</protein>
<proteinExistence type="inferred from homology"/>
<dbReference type="GO" id="GO:0004553">
    <property type="term" value="F:hydrolase activity, hydrolyzing O-glycosyl compounds"/>
    <property type="evidence" value="ECO:0007669"/>
    <property type="project" value="InterPro"/>
</dbReference>
<dbReference type="SUPFAM" id="SSF49899">
    <property type="entry name" value="Concanavalin A-like lectins/glucanases"/>
    <property type="match status" value="1"/>
</dbReference>
<dbReference type="Proteomes" id="UP000199435">
    <property type="component" value="Unassembled WGS sequence"/>
</dbReference>
<evidence type="ECO:0000256" key="1">
    <source>
        <dbReference type="ARBA" id="ARBA00006865"/>
    </source>
</evidence>
<dbReference type="Gene3D" id="2.60.120.200">
    <property type="match status" value="1"/>
</dbReference>
<name>A0A1C3WEF1_9HYPH</name>
<dbReference type="PANTHER" id="PTHR10963:SF55">
    <property type="entry name" value="GLYCOSIDE HYDROLASE FAMILY 16 PROTEIN"/>
    <property type="match status" value="1"/>
</dbReference>
<evidence type="ECO:0000259" key="2">
    <source>
        <dbReference type="PROSITE" id="PS51762"/>
    </source>
</evidence>
<reference evidence="4" key="1">
    <citation type="submission" date="2016-08" db="EMBL/GenBank/DDBJ databases">
        <authorList>
            <person name="Varghese N."/>
            <person name="Submissions Spin"/>
        </authorList>
    </citation>
    <scope>NUCLEOTIDE SEQUENCE [LARGE SCALE GENOMIC DNA]</scope>
    <source>
        <strain evidence="4">HAMBI 2971</strain>
    </source>
</reference>
<organism evidence="3 4">
    <name type="scientific">Rhizobium miluonense</name>
    <dbReference type="NCBI Taxonomy" id="411945"/>
    <lineage>
        <taxon>Bacteria</taxon>
        <taxon>Pseudomonadati</taxon>
        <taxon>Pseudomonadota</taxon>
        <taxon>Alphaproteobacteria</taxon>
        <taxon>Hyphomicrobiales</taxon>
        <taxon>Rhizobiaceae</taxon>
        <taxon>Rhizobium/Agrobacterium group</taxon>
        <taxon>Rhizobium</taxon>
    </lineage>
</organism>